<dbReference type="Proteomes" id="UP000293045">
    <property type="component" value="Unassembled WGS sequence"/>
</dbReference>
<reference evidence="2 3" key="1">
    <citation type="submission" date="2017-12" db="EMBL/GenBank/DDBJ databases">
        <authorList>
            <person name="Pombert J.-F."/>
            <person name="Haag K.L."/>
            <person name="Ebert D."/>
        </authorList>
    </citation>
    <scope>NUCLEOTIDE SEQUENCE [LARGE SCALE GENOMIC DNA]</scope>
    <source>
        <strain evidence="2">IL-BN-2</strain>
    </source>
</reference>
<sequence>KLKSSVEVDEFTVGGKETKKQGRSKGKKKIAFIALETLANNKIGNIQLEEITGYSKKELLEKIEQNIDELANIKSDKFSTYEIHNSIEGEWTNPLRMWNTNFRRSIDGRIYKDSMVFMDYPDTTNKTFISYYKIIGDTIENIKKNHYGRDSLFKNKIEIYSYDSIYIENFFISINLGSTYDNCIVVRKK</sequence>
<proteinExistence type="predicted"/>
<dbReference type="AlphaFoldDB" id="A0A4Q9KQ24"/>
<feature type="domain" description="ISXO2-like transposase" evidence="1">
    <location>
        <begin position="2"/>
        <end position="82"/>
    </location>
</feature>
<evidence type="ECO:0000313" key="3">
    <source>
        <dbReference type="Proteomes" id="UP000293045"/>
    </source>
</evidence>
<evidence type="ECO:0000313" key="2">
    <source>
        <dbReference type="EMBL" id="TBT96614.1"/>
    </source>
</evidence>
<protein>
    <recommendedName>
        <fullName evidence="1">ISXO2-like transposase domain-containing protein</fullName>
    </recommendedName>
</protein>
<evidence type="ECO:0000259" key="1">
    <source>
        <dbReference type="Pfam" id="PF12762"/>
    </source>
</evidence>
<dbReference type="InterPro" id="IPR024445">
    <property type="entry name" value="Tnp_ISXO2-like"/>
</dbReference>
<comment type="caution">
    <text evidence="2">The sequence shown here is derived from an EMBL/GenBank/DDBJ whole genome shotgun (WGS) entry which is preliminary data.</text>
</comment>
<feature type="non-terminal residue" evidence="2">
    <location>
        <position position="1"/>
    </location>
</feature>
<organism evidence="2 3">
    <name type="scientific">Hamiltosporidium magnivora</name>
    <dbReference type="NCBI Taxonomy" id="148818"/>
    <lineage>
        <taxon>Eukaryota</taxon>
        <taxon>Fungi</taxon>
        <taxon>Fungi incertae sedis</taxon>
        <taxon>Microsporidia</taxon>
        <taxon>Dubosqiidae</taxon>
        <taxon>Hamiltosporidium</taxon>
    </lineage>
</organism>
<dbReference type="Pfam" id="PF12762">
    <property type="entry name" value="DDE_Tnp_IS1595"/>
    <property type="match status" value="1"/>
</dbReference>
<dbReference type="VEuPathDB" id="MicrosporidiaDB:CWI39_3556p0010"/>
<gene>
    <name evidence="2" type="ORF">CWI39_3556p0010</name>
</gene>
<dbReference type="EMBL" id="PIXR01003556">
    <property type="protein sequence ID" value="TBT96614.1"/>
    <property type="molecule type" value="Genomic_DNA"/>
</dbReference>
<name>A0A4Q9KQ24_9MICR</name>
<accession>A0A4Q9KQ24</accession>